<keyword evidence="2" id="KW-1133">Transmembrane helix</keyword>
<protein>
    <submittedName>
        <fullName evidence="3">Uncharacterized protein</fullName>
    </submittedName>
</protein>
<organism evidence="3">
    <name type="scientific">marine sediment metagenome</name>
    <dbReference type="NCBI Taxonomy" id="412755"/>
    <lineage>
        <taxon>unclassified sequences</taxon>
        <taxon>metagenomes</taxon>
        <taxon>ecological metagenomes</taxon>
    </lineage>
</organism>
<feature type="transmembrane region" description="Helical" evidence="2">
    <location>
        <begin position="75"/>
        <end position="93"/>
    </location>
</feature>
<proteinExistence type="predicted"/>
<reference evidence="3" key="1">
    <citation type="journal article" date="2014" name="Front. Microbiol.">
        <title>High frequency of phylogenetically diverse reductive dehalogenase-homologous genes in deep subseafloor sedimentary metagenomes.</title>
        <authorList>
            <person name="Kawai M."/>
            <person name="Futagami T."/>
            <person name="Toyoda A."/>
            <person name="Takaki Y."/>
            <person name="Nishi S."/>
            <person name="Hori S."/>
            <person name="Arai W."/>
            <person name="Tsubouchi T."/>
            <person name="Morono Y."/>
            <person name="Uchiyama I."/>
            <person name="Ito T."/>
            <person name="Fujiyama A."/>
            <person name="Inagaki F."/>
            <person name="Takami H."/>
        </authorList>
    </citation>
    <scope>NUCLEOTIDE SEQUENCE</scope>
    <source>
        <strain evidence="3">Expedition CK06-06</strain>
    </source>
</reference>
<feature type="transmembrane region" description="Helical" evidence="2">
    <location>
        <begin position="12"/>
        <end position="35"/>
    </location>
</feature>
<dbReference type="AlphaFoldDB" id="X1KKV7"/>
<dbReference type="EMBL" id="BARV01012766">
    <property type="protein sequence ID" value="GAI07697.1"/>
    <property type="molecule type" value="Genomic_DNA"/>
</dbReference>
<sequence length="157" mass="17823">MERQKDKIPPWLYAVIAFSSLLAIWLLTVVAVVIMEEMEWREYPLILQRLWIPIVSTLVLTLLVSFVAAMYGERLILTTLVVVGAVFILVSIKDTNFREIVFPVIDKSLDVDLLVAGITLLAFALALGTITRRYNSKKESSEPKITTNFGTTRQRPR</sequence>
<evidence type="ECO:0000256" key="1">
    <source>
        <dbReference type="SAM" id="MobiDB-lite"/>
    </source>
</evidence>
<accession>X1KKV7</accession>
<feature type="transmembrane region" description="Helical" evidence="2">
    <location>
        <begin position="50"/>
        <end position="68"/>
    </location>
</feature>
<evidence type="ECO:0000313" key="3">
    <source>
        <dbReference type="EMBL" id="GAI07697.1"/>
    </source>
</evidence>
<evidence type="ECO:0000256" key="2">
    <source>
        <dbReference type="SAM" id="Phobius"/>
    </source>
</evidence>
<feature type="region of interest" description="Disordered" evidence="1">
    <location>
        <begin position="138"/>
        <end position="157"/>
    </location>
</feature>
<keyword evidence="2" id="KW-0472">Membrane</keyword>
<feature type="non-terminal residue" evidence="3">
    <location>
        <position position="157"/>
    </location>
</feature>
<name>X1KKV7_9ZZZZ</name>
<comment type="caution">
    <text evidence="3">The sequence shown here is derived from an EMBL/GenBank/DDBJ whole genome shotgun (WGS) entry which is preliminary data.</text>
</comment>
<feature type="compositionally biased region" description="Polar residues" evidence="1">
    <location>
        <begin position="143"/>
        <end position="157"/>
    </location>
</feature>
<gene>
    <name evidence="3" type="ORF">S06H3_23473</name>
</gene>
<feature type="transmembrane region" description="Helical" evidence="2">
    <location>
        <begin position="113"/>
        <end position="131"/>
    </location>
</feature>
<keyword evidence="2" id="KW-0812">Transmembrane</keyword>